<evidence type="ECO:0008006" key="3">
    <source>
        <dbReference type="Google" id="ProtNLM"/>
    </source>
</evidence>
<dbReference type="PROSITE" id="PS51257">
    <property type="entry name" value="PROKAR_LIPOPROTEIN"/>
    <property type="match status" value="1"/>
</dbReference>
<dbReference type="STRING" id="1458461.BN1012_Phect1290"/>
<name>X5MEX3_9HYPH</name>
<dbReference type="Proteomes" id="UP000032160">
    <property type="component" value="Chromosome I"/>
</dbReference>
<sequence>MIDHVKTAIAAGLAMFVAGCATLDRTMDAEDVAGIQRLGVTSALSNMRQHDFVGTLIFENKRQKVDVTDWDVPGFAEATLAKYLDAGPLPGRVGVIDAEGLDRDLFASSPAALLAAAKEQGFDAVAVIHPSGYDNYPYVTPGYGVYRKSTFGMGQNCAYQQTVVRVLDADTGDRLAWEWGFNSWDGPCMPLPVEFKENPASYTDVEQEQIQKSIEAVFDEGLERTVRKLKFGGTSAF</sequence>
<dbReference type="AlphaFoldDB" id="X5MEX3"/>
<protein>
    <recommendedName>
        <fullName evidence="3">Lipoprotein</fullName>
    </recommendedName>
</protein>
<evidence type="ECO:0000313" key="1">
    <source>
        <dbReference type="EMBL" id="CDO59504.1"/>
    </source>
</evidence>
<organism evidence="1 2">
    <name type="scientific">Candidatus Phaeomarinibacter ectocarpi</name>
    <dbReference type="NCBI Taxonomy" id="1458461"/>
    <lineage>
        <taxon>Bacteria</taxon>
        <taxon>Pseudomonadati</taxon>
        <taxon>Pseudomonadota</taxon>
        <taxon>Alphaproteobacteria</taxon>
        <taxon>Hyphomicrobiales</taxon>
        <taxon>Parvibaculaceae</taxon>
        <taxon>Candidatus Phaeomarinibacter</taxon>
    </lineage>
</organism>
<reference evidence="1 2" key="1">
    <citation type="journal article" date="2014" name="Front. Genet.">
        <title>Genome and metabolic network of "Candidatus Phaeomarinobacter ectocarpi" Ec32, a new candidate genus of Alphaproteobacteria frequently associated with brown algae.</title>
        <authorList>
            <person name="Dittami S.M."/>
            <person name="Barbeyron T."/>
            <person name="Boyen C."/>
            <person name="Cambefort J."/>
            <person name="Collet G."/>
            <person name="Delage L."/>
            <person name="Gobet A."/>
            <person name="Groisillier A."/>
            <person name="Leblanc C."/>
            <person name="Michel G."/>
            <person name="Scornet D."/>
            <person name="Siegel A."/>
            <person name="Tapia J.E."/>
            <person name="Tonon T."/>
        </authorList>
    </citation>
    <scope>NUCLEOTIDE SEQUENCE [LARGE SCALE GENOMIC DNA]</scope>
    <source>
        <strain evidence="1 2">Ec32</strain>
    </source>
</reference>
<dbReference type="HOGENOM" id="CLU_1168993_0_0_5"/>
<evidence type="ECO:0000313" key="2">
    <source>
        <dbReference type="Proteomes" id="UP000032160"/>
    </source>
</evidence>
<proteinExistence type="predicted"/>
<dbReference type="KEGG" id="pect:BN1012_Phect1290"/>
<dbReference type="OrthoDB" id="9813518at2"/>
<keyword evidence="2" id="KW-1185">Reference proteome</keyword>
<accession>X5MEX3</accession>
<gene>
    <name evidence="1" type="ORF">BN1012_Phect1290</name>
</gene>
<dbReference type="EMBL" id="HG966617">
    <property type="protein sequence ID" value="CDO59504.1"/>
    <property type="molecule type" value="Genomic_DNA"/>
</dbReference>